<keyword evidence="1" id="KW-0238">DNA-binding</keyword>
<accession>A0A6A5U5M8</accession>
<dbReference type="Pfam" id="PF03221">
    <property type="entry name" value="HTH_Tnp_Tc5"/>
    <property type="match status" value="1"/>
</dbReference>
<feature type="domain" description="HTH CENPB-type" evidence="3">
    <location>
        <begin position="49"/>
        <end position="114"/>
    </location>
</feature>
<dbReference type="SUPFAM" id="SSF46689">
    <property type="entry name" value="Homeodomain-like"/>
    <property type="match status" value="1"/>
</dbReference>
<evidence type="ECO:0000259" key="3">
    <source>
        <dbReference type="PROSITE" id="PS51253"/>
    </source>
</evidence>
<dbReference type="AlphaFoldDB" id="A0A6A5U5M8"/>
<reference evidence="4" key="1">
    <citation type="journal article" date="2020" name="Stud. Mycol.">
        <title>101 Dothideomycetes genomes: a test case for predicting lifestyles and emergence of pathogens.</title>
        <authorList>
            <person name="Haridas S."/>
            <person name="Albert R."/>
            <person name="Binder M."/>
            <person name="Bloem J."/>
            <person name="Labutti K."/>
            <person name="Salamov A."/>
            <person name="Andreopoulos B."/>
            <person name="Baker S."/>
            <person name="Barry K."/>
            <person name="Bills G."/>
            <person name="Bluhm B."/>
            <person name="Cannon C."/>
            <person name="Castanera R."/>
            <person name="Culley D."/>
            <person name="Daum C."/>
            <person name="Ezra D."/>
            <person name="Gonzalez J."/>
            <person name="Henrissat B."/>
            <person name="Kuo A."/>
            <person name="Liang C."/>
            <person name="Lipzen A."/>
            <person name="Lutzoni F."/>
            <person name="Magnuson J."/>
            <person name="Mondo S."/>
            <person name="Nolan M."/>
            <person name="Ohm R."/>
            <person name="Pangilinan J."/>
            <person name="Park H.-J."/>
            <person name="Ramirez L."/>
            <person name="Alfaro M."/>
            <person name="Sun H."/>
            <person name="Tritt A."/>
            <person name="Yoshinaga Y."/>
            <person name="Zwiers L.-H."/>
            <person name="Turgeon B."/>
            <person name="Goodwin S."/>
            <person name="Spatafora J."/>
            <person name="Crous P."/>
            <person name="Grigoriev I."/>
        </authorList>
    </citation>
    <scope>NUCLEOTIDE SEQUENCE</scope>
    <source>
        <strain evidence="4">CBS 675.92</strain>
    </source>
</reference>
<dbReference type="OrthoDB" id="3942738at2759"/>
<evidence type="ECO:0000313" key="5">
    <source>
        <dbReference type="Proteomes" id="UP000800035"/>
    </source>
</evidence>
<dbReference type="GO" id="GO:0003677">
    <property type="term" value="F:DNA binding"/>
    <property type="evidence" value="ECO:0007669"/>
    <property type="project" value="UniProtKB-KW"/>
</dbReference>
<dbReference type="InterPro" id="IPR006600">
    <property type="entry name" value="HTH_CenpB_DNA-bd_dom"/>
</dbReference>
<dbReference type="EMBL" id="ML976992">
    <property type="protein sequence ID" value="KAF1956427.1"/>
    <property type="molecule type" value="Genomic_DNA"/>
</dbReference>
<evidence type="ECO:0000313" key="4">
    <source>
        <dbReference type="EMBL" id="KAF1956427.1"/>
    </source>
</evidence>
<keyword evidence="5" id="KW-1185">Reference proteome</keyword>
<dbReference type="PROSITE" id="PS51253">
    <property type="entry name" value="HTH_CENPB"/>
    <property type="match status" value="1"/>
</dbReference>
<evidence type="ECO:0000256" key="2">
    <source>
        <dbReference type="SAM" id="MobiDB-lite"/>
    </source>
</evidence>
<feature type="non-terminal residue" evidence="4">
    <location>
        <position position="143"/>
    </location>
</feature>
<dbReference type="SMART" id="SM00674">
    <property type="entry name" value="CENPB"/>
    <property type="match status" value="1"/>
</dbReference>
<feature type="region of interest" description="Disordered" evidence="2">
    <location>
        <begin position="33"/>
        <end position="57"/>
    </location>
</feature>
<evidence type="ECO:0000256" key="1">
    <source>
        <dbReference type="ARBA" id="ARBA00023125"/>
    </source>
</evidence>
<name>A0A6A5U5M8_9PLEO</name>
<dbReference type="InterPro" id="IPR009057">
    <property type="entry name" value="Homeodomain-like_sf"/>
</dbReference>
<proteinExistence type="predicted"/>
<feature type="compositionally biased region" description="Basic and acidic residues" evidence="2">
    <location>
        <begin position="45"/>
        <end position="56"/>
    </location>
</feature>
<gene>
    <name evidence="4" type="ORF">CC80DRAFT_382426</name>
</gene>
<sequence>MAPIDDALTANKSLEPGEHFSYRAIARQFNVPHSTLSRRHQGRQRPREAKDTDQHKLNPQQELELVSYIKDLTKRGLPPTREMIQNFASSIATEPVSDAWVTRFLDRHGHHLISKWTSGINSLRHNANSNIKYKLYFDLLHQK</sequence>
<dbReference type="Proteomes" id="UP000800035">
    <property type="component" value="Unassembled WGS sequence"/>
</dbReference>
<protein>
    <recommendedName>
        <fullName evidence="3">HTH CENPB-type domain-containing protein</fullName>
    </recommendedName>
</protein>
<organism evidence="4 5">
    <name type="scientific">Byssothecium circinans</name>
    <dbReference type="NCBI Taxonomy" id="147558"/>
    <lineage>
        <taxon>Eukaryota</taxon>
        <taxon>Fungi</taxon>
        <taxon>Dikarya</taxon>
        <taxon>Ascomycota</taxon>
        <taxon>Pezizomycotina</taxon>
        <taxon>Dothideomycetes</taxon>
        <taxon>Pleosporomycetidae</taxon>
        <taxon>Pleosporales</taxon>
        <taxon>Massarineae</taxon>
        <taxon>Massarinaceae</taxon>
        <taxon>Byssothecium</taxon>
    </lineage>
</organism>